<evidence type="ECO:0000256" key="15">
    <source>
        <dbReference type="ARBA" id="ARBA00023136"/>
    </source>
</evidence>
<keyword evidence="16" id="KW-0675">Receptor</keyword>
<comment type="subcellular location">
    <subcellularLocation>
        <location evidence="1">Cell membrane</location>
        <topology evidence="1">Single-pass type I membrane protein</topology>
    </subcellularLocation>
</comment>
<dbReference type="PROSITE" id="PS50011">
    <property type="entry name" value="PROTEIN_KINASE_DOM"/>
    <property type="match status" value="1"/>
</dbReference>
<dbReference type="Gene3D" id="1.10.510.10">
    <property type="entry name" value="Transferase(Phosphotransferase) domain 1"/>
    <property type="match status" value="1"/>
</dbReference>
<dbReference type="GO" id="GO:0004674">
    <property type="term" value="F:protein serine/threonine kinase activity"/>
    <property type="evidence" value="ECO:0007669"/>
    <property type="project" value="UniProtKB-KW"/>
</dbReference>
<feature type="binding site" evidence="18">
    <location>
        <position position="385"/>
    </location>
    <ligand>
        <name>ATP</name>
        <dbReference type="ChEBI" id="CHEBI:30616"/>
    </ligand>
</feature>
<accession>A0A9P0Z029</accession>
<dbReference type="AlphaFoldDB" id="A0A9P0Z029"/>
<organism evidence="23 24">
    <name type="scientific">Cuscuta europaea</name>
    <name type="common">European dodder</name>
    <dbReference type="NCBI Taxonomy" id="41803"/>
    <lineage>
        <taxon>Eukaryota</taxon>
        <taxon>Viridiplantae</taxon>
        <taxon>Streptophyta</taxon>
        <taxon>Embryophyta</taxon>
        <taxon>Tracheophyta</taxon>
        <taxon>Spermatophyta</taxon>
        <taxon>Magnoliopsida</taxon>
        <taxon>eudicotyledons</taxon>
        <taxon>Gunneridae</taxon>
        <taxon>Pentapetalae</taxon>
        <taxon>asterids</taxon>
        <taxon>lamiids</taxon>
        <taxon>Solanales</taxon>
        <taxon>Convolvulaceae</taxon>
        <taxon>Cuscuteae</taxon>
        <taxon>Cuscuta</taxon>
        <taxon>Cuscuta subgen. Cuscuta</taxon>
    </lineage>
</organism>
<dbReference type="InterPro" id="IPR008271">
    <property type="entry name" value="Ser/Thr_kinase_AS"/>
</dbReference>
<evidence type="ECO:0000256" key="6">
    <source>
        <dbReference type="ARBA" id="ARBA00022527"/>
    </source>
</evidence>
<keyword evidence="24" id="KW-1185">Reference proteome</keyword>
<keyword evidence="15 20" id="KW-0472">Membrane</keyword>
<proteinExistence type="inferred from homology"/>
<keyword evidence="14 20" id="KW-1133">Transmembrane helix</keyword>
<dbReference type="SUPFAM" id="SSF56112">
    <property type="entry name" value="Protein kinase-like (PK-like)"/>
    <property type="match status" value="1"/>
</dbReference>
<dbReference type="Proteomes" id="UP001152484">
    <property type="component" value="Unassembled WGS sequence"/>
</dbReference>
<dbReference type="InterPro" id="IPR013320">
    <property type="entry name" value="ConA-like_dom_sf"/>
</dbReference>
<dbReference type="Pfam" id="PF00069">
    <property type="entry name" value="Pkinase"/>
    <property type="match status" value="1"/>
</dbReference>
<dbReference type="FunFam" id="2.60.120.200:FF:000141">
    <property type="entry name" value="L-type lectin-domain containing receptor kinase VIII.1"/>
    <property type="match status" value="1"/>
</dbReference>
<sequence>MHPRMFHIFSLPFAFFITISCASRSECFSIDFPAFTLRNLTLLGDSYLRNGVVGLTRELGVPSSSSGSVIYDNPVRFLDQESNTTASFSTRFSFSIDNVNPASFGDGLAFFLAADNQTLGSPGGFLGLVNSSQPTKNKFVAVEFDTKQDLEFSDPDGNHVGLDLDSLVSIKTANASLAGINLKCGNVITAWVDYKNEEKKVEVFLSYSSFKPETALLQVQVDLSEFLQEFMFVGFSASTEGSTELHYIESWSFETSGFRDSRQRILPNNVAVPLKLPPIPPPPPADSAGSNRGKNLRLGLGIAFPVFFCALILLVMFVRLFSVNRTKKREKVFKAEVKTGPRQFTYKELRAATKGFNPGRIIGSGAFGTVYKAIFENSGNIAAVKRSKHTHEGKAEFMAELSIIAGLRHKNLVQLQGWCVEKDELLLVYEFMANGSLDKVLYKEGGTENPLKWGYRYNIAVGLASVLTYLHQECEQQVIHRDIKTSNIMLDSGYNPRLGDFGLARLMDHADKRSSSPLVSTLTAGTMGYLAPEYLQYGTATEKTDVFSYGVVVLEVACGRRPIEKEGVNLVDWVWRKHSVGRIIDAADTRLAAADRGEFEEEEQLKKLLIVGLSCAHPDANERPSMRRVLQILNNEAEALDVPKAKPTLTFSHSLPLSIDEIIFSSSSSSSSSKDVVPEEEQEDCGRVSGGSCYLEIKLLDHSSSSSSSHKQPQHLQLGLDDDGIFSEAGSPLEIRLDLNPQRDSFPIYDDDNFDK</sequence>
<keyword evidence="11 18" id="KW-0547">Nucleotide-binding</keyword>
<evidence type="ECO:0000313" key="24">
    <source>
        <dbReference type="Proteomes" id="UP001152484"/>
    </source>
</evidence>
<reference evidence="23" key="1">
    <citation type="submission" date="2022-07" db="EMBL/GenBank/DDBJ databases">
        <authorList>
            <person name="Macas J."/>
            <person name="Novak P."/>
            <person name="Neumann P."/>
        </authorList>
    </citation>
    <scope>NUCLEOTIDE SEQUENCE</scope>
</reference>
<name>A0A9P0Z029_CUSEU</name>
<dbReference type="PROSITE" id="PS00307">
    <property type="entry name" value="LECTIN_LEGUME_BETA"/>
    <property type="match status" value="1"/>
</dbReference>
<evidence type="ECO:0000256" key="20">
    <source>
        <dbReference type="SAM" id="Phobius"/>
    </source>
</evidence>
<dbReference type="OrthoDB" id="2019747at2759"/>
<keyword evidence="10" id="KW-0430">Lectin</keyword>
<dbReference type="InterPro" id="IPR001220">
    <property type="entry name" value="Legume_lectin_dom"/>
</dbReference>
<evidence type="ECO:0000256" key="5">
    <source>
        <dbReference type="ARBA" id="ARBA00022475"/>
    </source>
</evidence>
<dbReference type="SMART" id="SM00220">
    <property type="entry name" value="S_TKc"/>
    <property type="match status" value="1"/>
</dbReference>
<keyword evidence="5" id="KW-1003">Cell membrane</keyword>
<evidence type="ECO:0000256" key="8">
    <source>
        <dbReference type="ARBA" id="ARBA00022692"/>
    </source>
</evidence>
<dbReference type="PROSITE" id="PS00107">
    <property type="entry name" value="PROTEIN_KINASE_ATP"/>
    <property type="match status" value="1"/>
</dbReference>
<keyword evidence="13 18" id="KW-0067">ATP-binding</keyword>
<feature type="region of interest" description="Disordered" evidence="19">
    <location>
        <begin position="667"/>
        <end position="688"/>
    </location>
</feature>
<evidence type="ECO:0000259" key="22">
    <source>
        <dbReference type="PROSITE" id="PS50011"/>
    </source>
</evidence>
<dbReference type="EMBL" id="CAMAPE010000017">
    <property type="protein sequence ID" value="CAH9083674.1"/>
    <property type="molecule type" value="Genomic_DNA"/>
</dbReference>
<evidence type="ECO:0000256" key="16">
    <source>
        <dbReference type="ARBA" id="ARBA00023170"/>
    </source>
</evidence>
<dbReference type="InterPro" id="IPR000719">
    <property type="entry name" value="Prot_kinase_dom"/>
</dbReference>
<comment type="caution">
    <text evidence="23">The sequence shown here is derived from an EMBL/GenBank/DDBJ whole genome shotgun (WGS) entry which is preliminary data.</text>
</comment>
<dbReference type="GO" id="GO:0005886">
    <property type="term" value="C:plasma membrane"/>
    <property type="evidence" value="ECO:0007669"/>
    <property type="project" value="UniProtKB-SubCell"/>
</dbReference>
<dbReference type="Gene3D" id="3.30.200.20">
    <property type="entry name" value="Phosphorylase Kinase, domain 1"/>
    <property type="match status" value="1"/>
</dbReference>
<dbReference type="PANTHER" id="PTHR27007">
    <property type="match status" value="1"/>
</dbReference>
<keyword evidence="12" id="KW-0418">Kinase</keyword>
<feature type="region of interest" description="Disordered" evidence="19">
    <location>
        <begin position="704"/>
        <end position="723"/>
    </location>
</feature>
<evidence type="ECO:0000313" key="23">
    <source>
        <dbReference type="EMBL" id="CAH9083674.1"/>
    </source>
</evidence>
<evidence type="ECO:0000256" key="1">
    <source>
        <dbReference type="ARBA" id="ARBA00004251"/>
    </source>
</evidence>
<keyword evidence="17" id="KW-0325">Glycoprotein</keyword>
<dbReference type="FunFam" id="1.10.510.10:FF:000342">
    <property type="entry name" value="L-type lectin-domain containing receptor kinase VIII.1"/>
    <property type="match status" value="1"/>
</dbReference>
<dbReference type="GO" id="GO:0030246">
    <property type="term" value="F:carbohydrate binding"/>
    <property type="evidence" value="ECO:0007669"/>
    <property type="project" value="UniProtKB-KW"/>
</dbReference>
<dbReference type="PROSITE" id="PS51257">
    <property type="entry name" value="PROKAR_LIPOPROTEIN"/>
    <property type="match status" value="1"/>
</dbReference>
<feature type="signal peptide" evidence="21">
    <location>
        <begin position="1"/>
        <end position="27"/>
    </location>
</feature>
<dbReference type="GO" id="GO:0002229">
    <property type="term" value="P:defense response to oomycetes"/>
    <property type="evidence" value="ECO:0007669"/>
    <property type="project" value="UniProtKB-ARBA"/>
</dbReference>
<feature type="transmembrane region" description="Helical" evidence="20">
    <location>
        <begin position="298"/>
        <end position="321"/>
    </location>
</feature>
<dbReference type="EC" id="2.7.11.1" evidence="4"/>
<keyword evidence="6" id="KW-0723">Serine/threonine-protein kinase</keyword>
<dbReference type="Pfam" id="PF00139">
    <property type="entry name" value="Lectin_legB"/>
    <property type="match status" value="1"/>
</dbReference>
<feature type="domain" description="Protein kinase" evidence="22">
    <location>
        <begin position="356"/>
        <end position="640"/>
    </location>
</feature>
<evidence type="ECO:0000256" key="2">
    <source>
        <dbReference type="ARBA" id="ARBA00008536"/>
    </source>
</evidence>
<evidence type="ECO:0000256" key="12">
    <source>
        <dbReference type="ARBA" id="ARBA00022777"/>
    </source>
</evidence>
<dbReference type="CDD" id="cd06899">
    <property type="entry name" value="lectin_legume_LecRK_Arcelin_ConA"/>
    <property type="match status" value="1"/>
</dbReference>
<evidence type="ECO:0000256" key="14">
    <source>
        <dbReference type="ARBA" id="ARBA00022989"/>
    </source>
</evidence>
<dbReference type="GO" id="GO:0005524">
    <property type="term" value="F:ATP binding"/>
    <property type="evidence" value="ECO:0007669"/>
    <property type="project" value="UniProtKB-UniRule"/>
</dbReference>
<dbReference type="Gene3D" id="2.60.120.200">
    <property type="match status" value="1"/>
</dbReference>
<comment type="similarity">
    <text evidence="2">In the N-terminal section; belongs to the leguminous lectin family.</text>
</comment>
<evidence type="ECO:0000256" key="19">
    <source>
        <dbReference type="SAM" id="MobiDB-lite"/>
    </source>
</evidence>
<dbReference type="InterPro" id="IPR019825">
    <property type="entry name" value="Lectin_legB_Mn/Ca_BS"/>
</dbReference>
<protein>
    <recommendedName>
        <fullName evidence="4">non-specific serine/threonine protein kinase</fullName>
        <ecNumber evidence="4">2.7.11.1</ecNumber>
    </recommendedName>
</protein>
<evidence type="ECO:0000256" key="4">
    <source>
        <dbReference type="ARBA" id="ARBA00012513"/>
    </source>
</evidence>
<evidence type="ECO:0000256" key="21">
    <source>
        <dbReference type="SAM" id="SignalP"/>
    </source>
</evidence>
<keyword evidence="9 21" id="KW-0732">Signal</keyword>
<dbReference type="InterPro" id="IPR017441">
    <property type="entry name" value="Protein_kinase_ATP_BS"/>
</dbReference>
<evidence type="ECO:0000256" key="7">
    <source>
        <dbReference type="ARBA" id="ARBA00022679"/>
    </source>
</evidence>
<dbReference type="InterPro" id="IPR050528">
    <property type="entry name" value="L-type_Lectin-RKs"/>
</dbReference>
<evidence type="ECO:0000256" key="10">
    <source>
        <dbReference type="ARBA" id="ARBA00022734"/>
    </source>
</evidence>
<dbReference type="InterPro" id="IPR011009">
    <property type="entry name" value="Kinase-like_dom_sf"/>
</dbReference>
<evidence type="ECO:0000256" key="13">
    <source>
        <dbReference type="ARBA" id="ARBA00022840"/>
    </source>
</evidence>
<comment type="similarity">
    <text evidence="3">In the C-terminal section; belongs to the protein kinase superfamily. Ser/Thr protein kinase family.</text>
</comment>
<evidence type="ECO:0000256" key="18">
    <source>
        <dbReference type="PROSITE-ProRule" id="PRU10141"/>
    </source>
</evidence>
<evidence type="ECO:0000256" key="3">
    <source>
        <dbReference type="ARBA" id="ARBA00010217"/>
    </source>
</evidence>
<dbReference type="SUPFAM" id="SSF49899">
    <property type="entry name" value="Concanavalin A-like lectins/glucanases"/>
    <property type="match status" value="1"/>
</dbReference>
<evidence type="ECO:0000256" key="17">
    <source>
        <dbReference type="ARBA" id="ARBA00023180"/>
    </source>
</evidence>
<evidence type="ECO:0000256" key="9">
    <source>
        <dbReference type="ARBA" id="ARBA00022729"/>
    </source>
</evidence>
<dbReference type="PROSITE" id="PS00108">
    <property type="entry name" value="PROTEIN_KINASE_ST"/>
    <property type="match status" value="1"/>
</dbReference>
<keyword evidence="7" id="KW-0808">Transferase</keyword>
<dbReference type="FunFam" id="3.30.200.20:FF:000178">
    <property type="entry name" value="serine/threonine-protein kinase PBS1-like"/>
    <property type="match status" value="1"/>
</dbReference>
<dbReference type="CDD" id="cd14066">
    <property type="entry name" value="STKc_IRAK"/>
    <property type="match status" value="1"/>
</dbReference>
<gene>
    <name evidence="23" type="ORF">CEURO_LOCUS8710</name>
</gene>
<evidence type="ECO:0000256" key="11">
    <source>
        <dbReference type="ARBA" id="ARBA00022741"/>
    </source>
</evidence>
<keyword evidence="8 20" id="KW-0812">Transmembrane</keyword>
<feature type="chain" id="PRO_5040238724" description="non-specific serine/threonine protein kinase" evidence="21">
    <location>
        <begin position="28"/>
        <end position="756"/>
    </location>
</feature>